<feature type="compositionally biased region" description="Low complexity" evidence="3">
    <location>
        <begin position="58"/>
        <end position="72"/>
    </location>
</feature>
<dbReference type="OrthoDB" id="5516926at2"/>
<organism evidence="4 5">
    <name type="scientific">Halopolyspora algeriensis</name>
    <dbReference type="NCBI Taxonomy" id="1500506"/>
    <lineage>
        <taxon>Bacteria</taxon>
        <taxon>Bacillati</taxon>
        <taxon>Actinomycetota</taxon>
        <taxon>Actinomycetes</taxon>
        <taxon>Actinomycetes incertae sedis</taxon>
        <taxon>Halopolyspora</taxon>
    </lineage>
</organism>
<dbReference type="PANTHER" id="PTHR36456:SF1">
    <property type="entry name" value="UPF0232 PROTEIN SCO3875"/>
    <property type="match status" value="1"/>
</dbReference>
<feature type="region of interest" description="Disordered" evidence="3">
    <location>
        <begin position="1"/>
        <end position="111"/>
    </location>
</feature>
<dbReference type="InterPro" id="IPR007922">
    <property type="entry name" value="DciA-like"/>
</dbReference>
<dbReference type="HAMAP" id="MF_00630">
    <property type="entry name" value="UPF0232"/>
    <property type="match status" value="1"/>
</dbReference>
<evidence type="ECO:0000256" key="3">
    <source>
        <dbReference type="SAM" id="MobiDB-lite"/>
    </source>
</evidence>
<name>A0A368W0N5_9ACTN</name>
<dbReference type="Proteomes" id="UP000253495">
    <property type="component" value="Unassembled WGS sequence"/>
</dbReference>
<evidence type="ECO:0000256" key="2">
    <source>
        <dbReference type="HAMAP-Rule" id="MF_00630"/>
    </source>
</evidence>
<dbReference type="PANTHER" id="PTHR36456">
    <property type="entry name" value="UPF0232 PROTEIN SCO3875"/>
    <property type="match status" value="1"/>
</dbReference>
<keyword evidence="5" id="KW-1185">Reference proteome</keyword>
<dbReference type="Pfam" id="PF05258">
    <property type="entry name" value="DciA"/>
    <property type="match status" value="1"/>
</dbReference>
<evidence type="ECO:0000313" key="5">
    <source>
        <dbReference type="Proteomes" id="UP000253495"/>
    </source>
</evidence>
<proteinExistence type="inferred from homology"/>
<comment type="caution">
    <text evidence="4">The sequence shown here is derived from an EMBL/GenBank/DDBJ whole genome shotgun (WGS) entry which is preliminary data.</text>
</comment>
<evidence type="ECO:0000313" key="4">
    <source>
        <dbReference type="EMBL" id="RCW47239.1"/>
    </source>
</evidence>
<gene>
    <name evidence="4" type="ORF">DFQ14_101585</name>
</gene>
<sequence length="222" mass="23729">MSRSVLDSPSAFPAEGNRHTNGDNSVDDVDNSVTGTSTSAEAGGSVSEGEPPFQDPSLRGADLARAALQAAREQTKTRGRGRPRKKAAGTGVRRRRGWSGPGTDDRDPQPLGRVASRIAADHGWAERLVAGQVFGRWAALVGDDVAEHTKPVALQEGVLTVQAESTAWATQLRLLQRQILARIADALGKDTVRRLRVQGPAAPSWRYGPRHISGRGPRDTYG</sequence>
<feature type="compositionally biased region" description="Basic residues" evidence="3">
    <location>
        <begin position="77"/>
        <end position="97"/>
    </location>
</feature>
<evidence type="ECO:0000256" key="1">
    <source>
        <dbReference type="ARBA" id="ARBA00006200"/>
    </source>
</evidence>
<comment type="similarity">
    <text evidence="1 2">Belongs to the UPF0232 family.</text>
</comment>
<dbReference type="EMBL" id="QPJC01000001">
    <property type="protein sequence ID" value="RCW47239.1"/>
    <property type="molecule type" value="Genomic_DNA"/>
</dbReference>
<dbReference type="InterPro" id="IPR023007">
    <property type="entry name" value="UPF0232_actinobac"/>
</dbReference>
<accession>A0A368W0N5</accession>
<reference evidence="4 5" key="1">
    <citation type="submission" date="2018-07" db="EMBL/GenBank/DDBJ databases">
        <title>Genomic Encyclopedia of Type Strains, Phase III (KMG-III): the genomes of soil and plant-associated and newly described type strains.</title>
        <authorList>
            <person name="Whitman W."/>
        </authorList>
    </citation>
    <scope>NUCLEOTIDE SEQUENCE [LARGE SCALE GENOMIC DNA]</scope>
    <source>
        <strain evidence="4 5">CECT 8575</strain>
    </source>
</reference>
<protein>
    <recommendedName>
        <fullName evidence="2">UPF0232 protein DFQ14_101585</fullName>
    </recommendedName>
</protein>
<dbReference type="AlphaFoldDB" id="A0A368W0N5"/>